<evidence type="ECO:0000256" key="3">
    <source>
        <dbReference type="ARBA" id="ARBA00012261"/>
    </source>
</evidence>
<protein>
    <recommendedName>
        <fullName evidence="4 8">Methionyl-tRNA formyltransferase</fullName>
        <ecNumber evidence="3 8">2.1.2.9</ecNumber>
    </recommendedName>
</protein>
<dbReference type="Gene3D" id="3.10.25.10">
    <property type="entry name" value="Formyl transferase, C-terminal domain"/>
    <property type="match status" value="1"/>
</dbReference>
<gene>
    <name evidence="8 11" type="primary">fmt</name>
    <name evidence="11" type="ORF">AAFH49_08540</name>
</gene>
<dbReference type="NCBIfam" id="TIGR00460">
    <property type="entry name" value="fmt"/>
    <property type="match status" value="1"/>
</dbReference>
<dbReference type="PANTHER" id="PTHR11138">
    <property type="entry name" value="METHIONYL-TRNA FORMYLTRANSFERASE"/>
    <property type="match status" value="1"/>
</dbReference>
<dbReference type="EC" id="2.1.2.9" evidence="3 8"/>
<evidence type="ECO:0000256" key="7">
    <source>
        <dbReference type="ARBA" id="ARBA00048558"/>
    </source>
</evidence>
<dbReference type="CDD" id="cd08646">
    <property type="entry name" value="FMT_core_Met-tRNA-FMT_N"/>
    <property type="match status" value="1"/>
</dbReference>
<comment type="catalytic activity">
    <reaction evidence="7 8">
        <text>L-methionyl-tRNA(fMet) + (6R)-10-formyltetrahydrofolate = N-formyl-L-methionyl-tRNA(fMet) + (6S)-5,6,7,8-tetrahydrofolate + H(+)</text>
        <dbReference type="Rhea" id="RHEA:24380"/>
        <dbReference type="Rhea" id="RHEA-COMP:9952"/>
        <dbReference type="Rhea" id="RHEA-COMP:9953"/>
        <dbReference type="ChEBI" id="CHEBI:15378"/>
        <dbReference type="ChEBI" id="CHEBI:57453"/>
        <dbReference type="ChEBI" id="CHEBI:78530"/>
        <dbReference type="ChEBI" id="CHEBI:78844"/>
        <dbReference type="ChEBI" id="CHEBI:195366"/>
        <dbReference type="EC" id="2.1.2.9"/>
    </reaction>
</comment>
<comment type="caution">
    <text evidence="11">The sequence shown here is derived from an EMBL/GenBank/DDBJ whole genome shotgun (WGS) entry which is preliminary data.</text>
</comment>
<evidence type="ECO:0000256" key="2">
    <source>
        <dbReference type="ARBA" id="ARBA00010699"/>
    </source>
</evidence>
<comment type="function">
    <text evidence="1 8">Attaches a formyl group to the free amino group of methionyl-tRNA(fMet). The formyl group appears to play a dual role in the initiator identity of N-formylmethionyl-tRNA by promoting its recognition by IF2 and preventing the misappropriation of this tRNA by the elongation apparatus.</text>
</comment>
<evidence type="ECO:0000256" key="4">
    <source>
        <dbReference type="ARBA" id="ARBA00016014"/>
    </source>
</evidence>
<name>A0ABU9LWA4_9BACT</name>
<proteinExistence type="inferred from homology"/>
<dbReference type="PANTHER" id="PTHR11138:SF5">
    <property type="entry name" value="METHIONYL-TRNA FORMYLTRANSFERASE, MITOCHONDRIAL"/>
    <property type="match status" value="1"/>
</dbReference>
<reference evidence="11 12" key="1">
    <citation type="journal article" date="2018" name="Arch. Microbiol.">
        <title>Hymenobacter segetis sp. nov., isolated from soil.</title>
        <authorList>
            <person name="Ten L.N."/>
            <person name="Lim S.J."/>
            <person name="Kim B.O."/>
            <person name="Kang I.K."/>
            <person name="Jung H.Y."/>
        </authorList>
    </citation>
    <scope>NUCLEOTIDE SEQUENCE [LARGE SCALE GENOMIC DNA]</scope>
    <source>
        <strain evidence="11 12">S7-3-11</strain>
    </source>
</reference>
<evidence type="ECO:0000256" key="1">
    <source>
        <dbReference type="ARBA" id="ARBA00002606"/>
    </source>
</evidence>
<dbReference type="HAMAP" id="MF_00182">
    <property type="entry name" value="Formyl_trans"/>
    <property type="match status" value="1"/>
</dbReference>
<dbReference type="Pfam" id="PF02911">
    <property type="entry name" value="Formyl_trans_C"/>
    <property type="match status" value="1"/>
</dbReference>
<dbReference type="EMBL" id="JBCEVZ010000015">
    <property type="protein sequence ID" value="MEL5994253.1"/>
    <property type="molecule type" value="Genomic_DNA"/>
</dbReference>
<feature type="binding site" evidence="8">
    <location>
        <begin position="113"/>
        <end position="116"/>
    </location>
    <ligand>
        <name>(6S)-5,6,7,8-tetrahydrofolate</name>
        <dbReference type="ChEBI" id="CHEBI:57453"/>
    </ligand>
</feature>
<evidence type="ECO:0000256" key="8">
    <source>
        <dbReference type="HAMAP-Rule" id="MF_00182"/>
    </source>
</evidence>
<dbReference type="InterPro" id="IPR037022">
    <property type="entry name" value="Formyl_trans_C_sf"/>
</dbReference>
<evidence type="ECO:0000256" key="5">
    <source>
        <dbReference type="ARBA" id="ARBA00022679"/>
    </source>
</evidence>
<dbReference type="Proteomes" id="UP001479606">
    <property type="component" value="Unassembled WGS sequence"/>
</dbReference>
<dbReference type="InterPro" id="IPR044135">
    <property type="entry name" value="Met-tRNA-FMT_C"/>
</dbReference>
<dbReference type="GO" id="GO:0004479">
    <property type="term" value="F:methionyl-tRNA formyltransferase activity"/>
    <property type="evidence" value="ECO:0007669"/>
    <property type="project" value="UniProtKB-EC"/>
</dbReference>
<keyword evidence="6 8" id="KW-0648">Protein biosynthesis</keyword>
<evidence type="ECO:0000313" key="11">
    <source>
        <dbReference type="EMBL" id="MEL5994253.1"/>
    </source>
</evidence>
<dbReference type="Pfam" id="PF00551">
    <property type="entry name" value="Formyl_trans_N"/>
    <property type="match status" value="1"/>
</dbReference>
<evidence type="ECO:0000313" key="12">
    <source>
        <dbReference type="Proteomes" id="UP001479606"/>
    </source>
</evidence>
<dbReference type="Gene3D" id="3.40.50.170">
    <property type="entry name" value="Formyl transferase, N-terminal domain"/>
    <property type="match status" value="1"/>
</dbReference>
<dbReference type="SUPFAM" id="SSF53328">
    <property type="entry name" value="Formyltransferase"/>
    <property type="match status" value="1"/>
</dbReference>
<dbReference type="InterPro" id="IPR002376">
    <property type="entry name" value="Formyl_transf_N"/>
</dbReference>
<feature type="domain" description="Formyl transferase N-terminal" evidence="9">
    <location>
        <begin position="7"/>
        <end position="176"/>
    </location>
</feature>
<evidence type="ECO:0000259" key="10">
    <source>
        <dbReference type="Pfam" id="PF02911"/>
    </source>
</evidence>
<dbReference type="InterPro" id="IPR005794">
    <property type="entry name" value="Fmt"/>
</dbReference>
<dbReference type="InterPro" id="IPR036477">
    <property type="entry name" value="Formyl_transf_N_sf"/>
</dbReference>
<organism evidence="11 12">
    <name type="scientific">Hymenobacter segetis</name>
    <dbReference type="NCBI Taxonomy" id="2025509"/>
    <lineage>
        <taxon>Bacteria</taxon>
        <taxon>Pseudomonadati</taxon>
        <taxon>Bacteroidota</taxon>
        <taxon>Cytophagia</taxon>
        <taxon>Cytophagales</taxon>
        <taxon>Hymenobacteraceae</taxon>
        <taxon>Hymenobacter</taxon>
    </lineage>
</organism>
<evidence type="ECO:0000256" key="6">
    <source>
        <dbReference type="ARBA" id="ARBA00022917"/>
    </source>
</evidence>
<dbReference type="CDD" id="cd08704">
    <property type="entry name" value="Met_tRNA_FMT_C"/>
    <property type="match status" value="1"/>
</dbReference>
<accession>A0ABU9LWA4</accession>
<dbReference type="InterPro" id="IPR041711">
    <property type="entry name" value="Met-tRNA-FMT_N"/>
</dbReference>
<keyword evidence="5 8" id="KW-0808">Transferase</keyword>
<comment type="similarity">
    <text evidence="2 8">Belongs to the Fmt family.</text>
</comment>
<dbReference type="RefSeq" id="WP_342297317.1">
    <property type="nucleotide sequence ID" value="NZ_JBCEVZ010000015.1"/>
</dbReference>
<dbReference type="InterPro" id="IPR011034">
    <property type="entry name" value="Formyl_transferase-like_C_sf"/>
</dbReference>
<evidence type="ECO:0000259" key="9">
    <source>
        <dbReference type="Pfam" id="PF00551"/>
    </source>
</evidence>
<dbReference type="InterPro" id="IPR005793">
    <property type="entry name" value="Formyl_trans_C"/>
</dbReference>
<dbReference type="SUPFAM" id="SSF50486">
    <property type="entry name" value="FMT C-terminal domain-like"/>
    <property type="match status" value="1"/>
</dbReference>
<sequence length="311" mass="33601">MNTPLRLVFMGTPDFAVPTLESLLAWPGGQVVAVVTAPDRPAGRGRQLQASAVKMAAEAHGLPVLQPTNLKSPEFQAELKSYAADLQVVVAFRMLPEAVWNMPRLGSINIHGSLLPQYRGAAPINWALMHGDTETGVTSFFLRHEIDTGDLIFQDKITIAPEDDFGSVYDKLKGVGAALARRSVEAIAAGTAPSTPQEQRADLRPAPKLQKETGRLDFARPAAELVNWVRGLSPIPTAFAALPDGRIIKIFRAAALPFEGESAPAGTWASDGKKYLRVAAADAWLDLLDVQLEGKKRMPVQELLRGFKLPA</sequence>
<feature type="domain" description="Formyl transferase C-terminal" evidence="10">
    <location>
        <begin position="208"/>
        <end position="307"/>
    </location>
</feature>
<keyword evidence="12" id="KW-1185">Reference proteome</keyword>